<dbReference type="RefSeq" id="WP_206707147.1">
    <property type="nucleotide sequence ID" value="NZ_CP059066.1"/>
</dbReference>
<dbReference type="KEGG" id="kme:H0A61_02192"/>
<dbReference type="GO" id="GO:0016787">
    <property type="term" value="F:hydrolase activity"/>
    <property type="evidence" value="ECO:0007669"/>
    <property type="project" value="UniProtKB-KW"/>
</dbReference>
<evidence type="ECO:0000259" key="7">
    <source>
        <dbReference type="Pfam" id="PF08340"/>
    </source>
</evidence>
<dbReference type="EMBL" id="CP059066">
    <property type="protein sequence ID" value="QSQ09811.1"/>
    <property type="molecule type" value="Genomic_DNA"/>
</dbReference>
<dbReference type="Proteomes" id="UP000662904">
    <property type="component" value="Chromosome"/>
</dbReference>
<dbReference type="InterPro" id="IPR005229">
    <property type="entry name" value="YicC/YloC-like"/>
</dbReference>
<evidence type="ECO:0000256" key="2">
    <source>
        <dbReference type="ARBA" id="ARBA00022722"/>
    </source>
</evidence>
<dbReference type="Pfam" id="PF08340">
    <property type="entry name" value="YicC-like_C"/>
    <property type="match status" value="1"/>
</dbReference>
<evidence type="ECO:0000256" key="3">
    <source>
        <dbReference type="ARBA" id="ARBA00022759"/>
    </source>
</evidence>
<evidence type="ECO:0000256" key="4">
    <source>
        <dbReference type="ARBA" id="ARBA00022801"/>
    </source>
</evidence>
<dbReference type="Pfam" id="PF03755">
    <property type="entry name" value="YicC-like_N"/>
    <property type="match status" value="1"/>
</dbReference>
<dbReference type="AlphaFoldDB" id="A0A8A0RN30"/>
<dbReference type="GO" id="GO:0004521">
    <property type="term" value="F:RNA endonuclease activity"/>
    <property type="evidence" value="ECO:0007669"/>
    <property type="project" value="InterPro"/>
</dbReference>
<evidence type="ECO:0000256" key="5">
    <source>
        <dbReference type="ARBA" id="ARBA00035648"/>
    </source>
</evidence>
<comment type="cofactor">
    <cofactor evidence="1">
        <name>a divalent metal cation</name>
        <dbReference type="ChEBI" id="CHEBI:60240"/>
    </cofactor>
</comment>
<dbReference type="PANTHER" id="PTHR30636">
    <property type="entry name" value="UPF0701 PROTEIN YICC"/>
    <property type="match status" value="1"/>
</dbReference>
<dbReference type="PANTHER" id="PTHR30636:SF3">
    <property type="entry name" value="UPF0701 PROTEIN YICC"/>
    <property type="match status" value="1"/>
</dbReference>
<name>A0A8A0RN30_9FIRM</name>
<keyword evidence="9" id="KW-1185">Reference proteome</keyword>
<keyword evidence="2" id="KW-0540">Nuclease</keyword>
<dbReference type="InterPro" id="IPR013551">
    <property type="entry name" value="YicC-like_C"/>
</dbReference>
<feature type="domain" description="Endoribonuclease YicC-like N-terminal" evidence="6">
    <location>
        <begin position="4"/>
        <end position="156"/>
    </location>
</feature>
<sequence>MVISMTGYGRGELEKDGLHFRVEIRSVNSRYCEIYVRLPNHNVFLEEKVKERIKQFISRGKVDVYIDIEIGENFQKKINIDRGIIKAYYNAIEDLKKEFGFKEETSLSLLLSFPDVVTSKEPVFEGKELWEFLYPAVEQAIGDLIYTRKREGTELAKDISRRINHISEIMDKINERVPLVVKNYREKLKERVIEILGKQEVDQERLEMEIVIFADKSDINEEIVRIFSHIHQFRETMESDKPIGRKLDFILQEINREINTIGAKSNDILISKHVVEVKSELEKLREQVQNIE</sequence>
<organism evidence="8 9">
    <name type="scientific">Koleobacter methoxysyntrophicus</name>
    <dbReference type="NCBI Taxonomy" id="2751313"/>
    <lineage>
        <taxon>Bacteria</taxon>
        <taxon>Bacillati</taxon>
        <taxon>Bacillota</taxon>
        <taxon>Clostridia</taxon>
        <taxon>Koleobacterales</taxon>
        <taxon>Koleobacteraceae</taxon>
        <taxon>Koleobacter</taxon>
    </lineage>
</organism>
<evidence type="ECO:0000313" key="9">
    <source>
        <dbReference type="Proteomes" id="UP000662904"/>
    </source>
</evidence>
<evidence type="ECO:0000256" key="1">
    <source>
        <dbReference type="ARBA" id="ARBA00001968"/>
    </source>
</evidence>
<feature type="domain" description="Endoribonuclease YicC-like C-terminal" evidence="7">
    <location>
        <begin position="173"/>
        <end position="292"/>
    </location>
</feature>
<evidence type="ECO:0000313" key="8">
    <source>
        <dbReference type="EMBL" id="QSQ09811.1"/>
    </source>
</evidence>
<keyword evidence="3" id="KW-0255">Endonuclease</keyword>
<keyword evidence="4" id="KW-0378">Hydrolase</keyword>
<proteinExistence type="inferred from homology"/>
<evidence type="ECO:0008006" key="10">
    <source>
        <dbReference type="Google" id="ProtNLM"/>
    </source>
</evidence>
<evidence type="ECO:0000259" key="6">
    <source>
        <dbReference type="Pfam" id="PF03755"/>
    </source>
</evidence>
<accession>A0A8A0RN30</accession>
<dbReference type="NCBIfam" id="TIGR00255">
    <property type="entry name" value="YicC/YloC family endoribonuclease"/>
    <property type="match status" value="1"/>
</dbReference>
<dbReference type="InterPro" id="IPR013527">
    <property type="entry name" value="YicC-like_N"/>
</dbReference>
<reference evidence="8" key="1">
    <citation type="submission" date="2020-07" db="EMBL/GenBank/DDBJ databases">
        <title>Koleobacter methoxysyntrophicus gen. nov., sp. nov., a novel anaerobic bacterium isolated from deep subsurface oil field and proposal of Koleobacterales ord. nov. in the phylum Firmicutes.</title>
        <authorList>
            <person name="Sakamoto S."/>
            <person name="Tamaki H."/>
        </authorList>
    </citation>
    <scope>NUCLEOTIDE SEQUENCE</scope>
    <source>
        <strain evidence="8">NRmbB1</strain>
    </source>
</reference>
<gene>
    <name evidence="8" type="ORF">H0A61_02192</name>
</gene>
<protein>
    <recommendedName>
        <fullName evidence="10">YicC family protein</fullName>
    </recommendedName>
</protein>
<comment type="similarity">
    <text evidence="5">Belongs to the YicC/YloC family.</text>
</comment>